<feature type="signal peptide" evidence="1">
    <location>
        <begin position="1"/>
        <end position="21"/>
    </location>
</feature>
<dbReference type="SMART" id="SM00867">
    <property type="entry name" value="YceI"/>
    <property type="match status" value="1"/>
</dbReference>
<keyword evidence="1" id="KW-0732">Signal</keyword>
<protein>
    <submittedName>
        <fullName evidence="3">YceI family protein</fullName>
    </submittedName>
</protein>
<organism evidence="3 4">
    <name type="scientific">Ottowia cancrivicina</name>
    <dbReference type="NCBI Taxonomy" id="3040346"/>
    <lineage>
        <taxon>Bacteria</taxon>
        <taxon>Pseudomonadati</taxon>
        <taxon>Pseudomonadota</taxon>
        <taxon>Betaproteobacteria</taxon>
        <taxon>Burkholderiales</taxon>
        <taxon>Comamonadaceae</taxon>
        <taxon>Ottowia</taxon>
    </lineage>
</organism>
<proteinExistence type="predicted"/>
<dbReference type="InterPro" id="IPR007372">
    <property type="entry name" value="Lipid/polyisoprenoid-bd_YceI"/>
</dbReference>
<name>A0AAW6RPE0_9BURK</name>
<dbReference type="SUPFAM" id="SSF101874">
    <property type="entry name" value="YceI-like"/>
    <property type="match status" value="1"/>
</dbReference>
<evidence type="ECO:0000259" key="2">
    <source>
        <dbReference type="SMART" id="SM00867"/>
    </source>
</evidence>
<sequence length="187" mass="19261">MFRKTVAASALALVFATPALAAQALLPAQSEMAFVSTQMGVPVQGHFTRFSGDVAFDPARPAAASITLFIDMGSATLGVKETDAELAKADWFDVAKFPQATFTSSAVKALGGGRFEVAGQLSIKGKSLPVTVPVTLVQQGAVTVASGEITIKRLAFGIGGGEWGDASLVADDVKVSFRLALSGVDKI</sequence>
<gene>
    <name evidence="3" type="ORF">QB898_06820</name>
</gene>
<comment type="caution">
    <text evidence="3">The sequence shown here is derived from an EMBL/GenBank/DDBJ whole genome shotgun (WGS) entry which is preliminary data.</text>
</comment>
<dbReference type="Pfam" id="PF04264">
    <property type="entry name" value="YceI"/>
    <property type="match status" value="1"/>
</dbReference>
<accession>A0AAW6RPE0</accession>
<evidence type="ECO:0000256" key="1">
    <source>
        <dbReference type="SAM" id="SignalP"/>
    </source>
</evidence>
<dbReference type="InterPro" id="IPR036761">
    <property type="entry name" value="TTHA0802/YceI-like_sf"/>
</dbReference>
<dbReference type="AlphaFoldDB" id="A0AAW6RPE0"/>
<evidence type="ECO:0000313" key="3">
    <source>
        <dbReference type="EMBL" id="MDG9699430.1"/>
    </source>
</evidence>
<dbReference type="PANTHER" id="PTHR34406:SF1">
    <property type="entry name" value="PROTEIN YCEI"/>
    <property type="match status" value="1"/>
</dbReference>
<dbReference type="Proteomes" id="UP001237156">
    <property type="component" value="Unassembled WGS sequence"/>
</dbReference>
<evidence type="ECO:0000313" key="4">
    <source>
        <dbReference type="Proteomes" id="UP001237156"/>
    </source>
</evidence>
<keyword evidence="4" id="KW-1185">Reference proteome</keyword>
<dbReference type="PANTHER" id="PTHR34406">
    <property type="entry name" value="PROTEIN YCEI"/>
    <property type="match status" value="1"/>
</dbReference>
<dbReference type="RefSeq" id="WP_050715236.1">
    <property type="nucleotide sequence ID" value="NZ_JARVII010000011.1"/>
</dbReference>
<feature type="domain" description="Lipid/polyisoprenoid-binding YceI-like" evidence="2">
    <location>
        <begin position="22"/>
        <end position="182"/>
    </location>
</feature>
<dbReference type="EMBL" id="JARVII010000011">
    <property type="protein sequence ID" value="MDG9699430.1"/>
    <property type="molecule type" value="Genomic_DNA"/>
</dbReference>
<feature type="chain" id="PRO_5043823750" evidence="1">
    <location>
        <begin position="22"/>
        <end position="187"/>
    </location>
</feature>
<reference evidence="3 4" key="1">
    <citation type="submission" date="2023-04" db="EMBL/GenBank/DDBJ databases">
        <title>Ottowia paracancer sp. nov., isolated from human stomach.</title>
        <authorList>
            <person name="Song Y."/>
        </authorList>
    </citation>
    <scope>NUCLEOTIDE SEQUENCE [LARGE SCALE GENOMIC DNA]</scope>
    <source>
        <strain evidence="3 4">10c7w1</strain>
    </source>
</reference>
<dbReference type="Gene3D" id="2.40.128.110">
    <property type="entry name" value="Lipid/polyisoprenoid-binding, YceI-like"/>
    <property type="match status" value="1"/>
</dbReference>